<proteinExistence type="predicted"/>
<evidence type="ECO:0000259" key="1">
    <source>
        <dbReference type="PROSITE" id="PS50097"/>
    </source>
</evidence>
<organism evidence="2 3">
    <name type="scientific">Stegodyphus mimosarum</name>
    <name type="common">African social velvet spider</name>
    <dbReference type="NCBI Taxonomy" id="407821"/>
    <lineage>
        <taxon>Eukaryota</taxon>
        <taxon>Metazoa</taxon>
        <taxon>Ecdysozoa</taxon>
        <taxon>Arthropoda</taxon>
        <taxon>Chelicerata</taxon>
        <taxon>Arachnida</taxon>
        <taxon>Araneae</taxon>
        <taxon>Araneomorphae</taxon>
        <taxon>Entelegynae</taxon>
        <taxon>Eresoidea</taxon>
        <taxon>Eresidae</taxon>
        <taxon>Stegodyphus</taxon>
    </lineage>
</organism>
<dbReference type="Proteomes" id="UP000054359">
    <property type="component" value="Unassembled WGS sequence"/>
</dbReference>
<dbReference type="InterPro" id="IPR008974">
    <property type="entry name" value="TRAF-like"/>
</dbReference>
<dbReference type="Gene3D" id="2.60.210.10">
    <property type="entry name" value="Apoptosis, Tumor Necrosis Factor Receptor Associated Protein 2, Chain A"/>
    <property type="match status" value="1"/>
</dbReference>
<dbReference type="OrthoDB" id="6359943at2759"/>
<evidence type="ECO:0000313" key="2">
    <source>
        <dbReference type="EMBL" id="KFM59429.1"/>
    </source>
</evidence>
<dbReference type="Gene3D" id="3.30.710.10">
    <property type="entry name" value="Potassium Channel Kv1.1, Chain A"/>
    <property type="match status" value="2"/>
</dbReference>
<dbReference type="InterPro" id="IPR000210">
    <property type="entry name" value="BTB/POZ_dom"/>
</dbReference>
<dbReference type="CDD" id="cd18186">
    <property type="entry name" value="BTB_POZ_ZBTB_KLHL-like"/>
    <property type="match status" value="1"/>
</dbReference>
<dbReference type="SUPFAM" id="SSF54695">
    <property type="entry name" value="POZ domain"/>
    <property type="match status" value="2"/>
</dbReference>
<dbReference type="EMBL" id="KK113138">
    <property type="protein sequence ID" value="KFM59429.1"/>
    <property type="molecule type" value="Genomic_DNA"/>
</dbReference>
<sequence>MSRQTDNEFMFTWTIENVITGFQSNEQCICSPSFAQDFIFGVKWYLKLYPEAKNDKEFICFCLISNEDISENCKIKFSIEGMDCVGSAIFWSKEGMTEYQYNGGLGTRMYVRKLSNFSSLRSNVLIIKCCLKVRGRKIFLPLSHENGLFTDITLRAGDITFKVHKAILWARWPKIVEKLNAKQTSELTFDIGSNVLEAIIKYTYTGTMDYTNLDLLEELTAAAIKYELPKMQVIPVIAQEGRTRIDIHKISFEWPIEHLSTDTALHHTFSVSALQSSKWNLIIHIREKTEDGGNFDISVSRVDDHESKSVFVRSKIFLIGKYGYRHREELLENSKTWKCAESIRNIRMDWNGVLLKCDFQFSDCNYFSEIIKSTFVFSSSMNVHNFSSDILNLYKSGILSDVNIIVGSKTFPVHKSILCLRSPVFSKMFETNMTETEGNSVNISDIDPDIMDEFLLFIYSGNLGKRLNETAVKLYSVADKYDVPVLKEKCSSFLKSHLSVENVRTVLLLATMHCDDDLYKRAIDFSAAYAQKIFSTDEWKDISKQNTWVKILHDIIVHKKF</sequence>
<dbReference type="AlphaFoldDB" id="A0A087T2U0"/>
<gene>
    <name evidence="2" type="ORF">X975_03391</name>
</gene>
<dbReference type="PROSITE" id="PS50097">
    <property type="entry name" value="BTB"/>
    <property type="match status" value="2"/>
</dbReference>
<dbReference type="STRING" id="407821.A0A087T2U0"/>
<dbReference type="Gene3D" id="1.25.40.420">
    <property type="match status" value="1"/>
</dbReference>
<reference evidence="2 3" key="1">
    <citation type="submission" date="2013-11" db="EMBL/GenBank/DDBJ databases">
        <title>Genome sequencing of Stegodyphus mimosarum.</title>
        <authorList>
            <person name="Bechsgaard J."/>
        </authorList>
    </citation>
    <scope>NUCLEOTIDE SEQUENCE [LARGE SCALE GENOMIC DNA]</scope>
</reference>
<feature type="non-terminal residue" evidence="2">
    <location>
        <position position="561"/>
    </location>
</feature>
<name>A0A087T2U0_STEMI</name>
<dbReference type="InterPro" id="IPR002083">
    <property type="entry name" value="MATH/TRAF_dom"/>
</dbReference>
<accession>A0A087T2U0</accession>
<evidence type="ECO:0000313" key="3">
    <source>
        <dbReference type="Proteomes" id="UP000054359"/>
    </source>
</evidence>
<dbReference type="PANTHER" id="PTHR24413">
    <property type="entry name" value="SPECKLE-TYPE POZ PROTEIN"/>
    <property type="match status" value="1"/>
</dbReference>
<dbReference type="GO" id="GO:0030163">
    <property type="term" value="P:protein catabolic process"/>
    <property type="evidence" value="ECO:0007669"/>
    <property type="project" value="UniProtKB-ARBA"/>
</dbReference>
<protein>
    <submittedName>
        <fullName evidence="2">Speckle-type POZ protein-like B</fullName>
    </submittedName>
</protein>
<keyword evidence="3" id="KW-1185">Reference proteome</keyword>
<dbReference type="OMA" id="HELEFFT"/>
<dbReference type="CDD" id="cd00121">
    <property type="entry name" value="MATH"/>
    <property type="match status" value="1"/>
</dbReference>
<dbReference type="Pfam" id="PF00651">
    <property type="entry name" value="BTB"/>
    <property type="match status" value="2"/>
</dbReference>
<dbReference type="InterPro" id="IPR011333">
    <property type="entry name" value="SKP1/BTB/POZ_sf"/>
</dbReference>
<dbReference type="SMART" id="SM00225">
    <property type="entry name" value="BTB"/>
    <property type="match status" value="2"/>
</dbReference>
<feature type="domain" description="BTB" evidence="1">
    <location>
        <begin position="150"/>
        <end position="212"/>
    </location>
</feature>
<dbReference type="SUPFAM" id="SSF49599">
    <property type="entry name" value="TRAF domain-like"/>
    <property type="match status" value="1"/>
</dbReference>
<dbReference type="FunFam" id="3.30.710.10:FF:000159">
    <property type="entry name" value="Speckle-type POZ protein B"/>
    <property type="match status" value="1"/>
</dbReference>
<feature type="domain" description="BTB" evidence="1">
    <location>
        <begin position="400"/>
        <end position="463"/>
    </location>
</feature>